<feature type="compositionally biased region" description="Polar residues" evidence="7">
    <location>
        <begin position="224"/>
        <end position="237"/>
    </location>
</feature>
<dbReference type="Gene3D" id="6.10.250.3150">
    <property type="match status" value="1"/>
</dbReference>
<dbReference type="Pfam" id="PF00877">
    <property type="entry name" value="NLPC_P60"/>
    <property type="match status" value="1"/>
</dbReference>
<accession>A0A0F9MU47</accession>
<dbReference type="Pfam" id="PF24568">
    <property type="entry name" value="CC_PcsB"/>
    <property type="match status" value="1"/>
</dbReference>
<dbReference type="InterPro" id="IPR051202">
    <property type="entry name" value="Peptidase_C40"/>
</dbReference>
<evidence type="ECO:0000256" key="1">
    <source>
        <dbReference type="ARBA" id="ARBA00007074"/>
    </source>
</evidence>
<feature type="region of interest" description="Disordered" evidence="7">
    <location>
        <begin position="217"/>
        <end position="237"/>
    </location>
</feature>
<evidence type="ECO:0000256" key="5">
    <source>
        <dbReference type="ARBA" id="ARBA00022807"/>
    </source>
</evidence>
<dbReference type="PANTHER" id="PTHR47053">
    <property type="entry name" value="MUREIN DD-ENDOPEPTIDASE MEPH-RELATED"/>
    <property type="match status" value="1"/>
</dbReference>
<dbReference type="InterPro" id="IPR038765">
    <property type="entry name" value="Papain-like_cys_pep_sf"/>
</dbReference>
<dbReference type="AlphaFoldDB" id="A0A0F9MU47"/>
<evidence type="ECO:0000256" key="6">
    <source>
        <dbReference type="SAM" id="Coils"/>
    </source>
</evidence>
<organism evidence="9">
    <name type="scientific">marine sediment metagenome</name>
    <dbReference type="NCBI Taxonomy" id="412755"/>
    <lineage>
        <taxon>unclassified sequences</taxon>
        <taxon>metagenomes</taxon>
        <taxon>ecological metagenomes</taxon>
    </lineage>
</organism>
<evidence type="ECO:0000256" key="3">
    <source>
        <dbReference type="ARBA" id="ARBA00022729"/>
    </source>
</evidence>
<evidence type="ECO:0000256" key="4">
    <source>
        <dbReference type="ARBA" id="ARBA00022801"/>
    </source>
</evidence>
<dbReference type="GO" id="GO:0008234">
    <property type="term" value="F:cysteine-type peptidase activity"/>
    <property type="evidence" value="ECO:0007669"/>
    <property type="project" value="UniProtKB-KW"/>
</dbReference>
<comment type="caution">
    <text evidence="9">The sequence shown here is derived from an EMBL/GenBank/DDBJ whole genome shotgun (WGS) entry which is preliminary data.</text>
</comment>
<dbReference type="EMBL" id="LAZR01005093">
    <property type="protein sequence ID" value="KKN02912.1"/>
    <property type="molecule type" value="Genomic_DNA"/>
</dbReference>
<dbReference type="Gene3D" id="3.90.1720.10">
    <property type="entry name" value="endopeptidase domain like (from Nostoc punctiforme)"/>
    <property type="match status" value="1"/>
</dbReference>
<reference evidence="9" key="1">
    <citation type="journal article" date="2015" name="Nature">
        <title>Complex archaea that bridge the gap between prokaryotes and eukaryotes.</title>
        <authorList>
            <person name="Spang A."/>
            <person name="Saw J.H."/>
            <person name="Jorgensen S.L."/>
            <person name="Zaremba-Niedzwiedzka K."/>
            <person name="Martijn J."/>
            <person name="Lind A.E."/>
            <person name="van Eijk R."/>
            <person name="Schleper C."/>
            <person name="Guy L."/>
            <person name="Ettema T.J."/>
        </authorList>
    </citation>
    <scope>NUCLEOTIDE SEQUENCE</scope>
</reference>
<keyword evidence="6" id="KW-0175">Coiled coil</keyword>
<dbReference type="SUPFAM" id="SSF54001">
    <property type="entry name" value="Cysteine proteinases"/>
    <property type="match status" value="1"/>
</dbReference>
<dbReference type="PANTHER" id="PTHR47053:SF1">
    <property type="entry name" value="MUREIN DD-ENDOPEPTIDASE MEPH-RELATED"/>
    <property type="match status" value="1"/>
</dbReference>
<keyword evidence="4" id="KW-0378">Hydrolase</keyword>
<proteinExistence type="inferred from homology"/>
<protein>
    <recommendedName>
        <fullName evidence="8">NlpC/P60 domain-containing protein</fullName>
    </recommendedName>
</protein>
<keyword evidence="5" id="KW-0788">Thiol protease</keyword>
<name>A0A0F9MU47_9ZZZZ</name>
<feature type="coiled-coil region" evidence="6">
    <location>
        <begin position="29"/>
        <end position="56"/>
    </location>
</feature>
<evidence type="ECO:0000256" key="2">
    <source>
        <dbReference type="ARBA" id="ARBA00022670"/>
    </source>
</evidence>
<dbReference type="InterPro" id="IPR057309">
    <property type="entry name" value="PcsB_CC"/>
</dbReference>
<keyword evidence="3" id="KW-0732">Signal</keyword>
<comment type="similarity">
    <text evidence="1">Belongs to the peptidase C40 family.</text>
</comment>
<evidence type="ECO:0000313" key="9">
    <source>
        <dbReference type="EMBL" id="KKN02912.1"/>
    </source>
</evidence>
<dbReference type="GO" id="GO:0006508">
    <property type="term" value="P:proteolysis"/>
    <property type="evidence" value="ECO:0007669"/>
    <property type="project" value="UniProtKB-KW"/>
</dbReference>
<sequence length="360" mass="40831">MKAAKFIAAILIFCLTVLIFPIQIFSSPIDEKKDEIVRAKEQIETLNSKFEIAVEDYNEAASNLGGTKQKIRKNKLKLASNLLEIKVKEVAVSDRLRAMYKEGPFSLIFTLFQSKSLFQFFDTVFLVDRITKKDNSLVFELKTAKQRLEITDKKLTVQKTRKEVLVNKVASKKVAINNAMGEKKALMRSVKKDLARLQAEEREKIRKLKEEALRKLREEQQQQNNQTEPAYNGENSGATSDIVEIAKRYLGVRYQWGGTSPERGFDCSGFVQYVYNQIGVTLPRTSREQYRYLSEKGRLIDQAALAPGDLVFYGPGAINDVKMYMGAGYIIGANGGQFIPGEIKILPLHYRSDFYAAGRP</sequence>
<dbReference type="InterPro" id="IPR000064">
    <property type="entry name" value="NLP_P60_dom"/>
</dbReference>
<gene>
    <name evidence="9" type="ORF">LCGC14_1112940</name>
</gene>
<evidence type="ECO:0000259" key="8">
    <source>
        <dbReference type="PROSITE" id="PS51935"/>
    </source>
</evidence>
<feature type="domain" description="NlpC/P60" evidence="8">
    <location>
        <begin position="236"/>
        <end position="360"/>
    </location>
</feature>
<keyword evidence="2" id="KW-0645">Protease</keyword>
<dbReference type="PROSITE" id="PS51935">
    <property type="entry name" value="NLPC_P60"/>
    <property type="match status" value="1"/>
</dbReference>
<evidence type="ECO:0000256" key="7">
    <source>
        <dbReference type="SAM" id="MobiDB-lite"/>
    </source>
</evidence>